<organism evidence="2 3">
    <name type="scientific">Funneliformis geosporum</name>
    <dbReference type="NCBI Taxonomy" id="1117311"/>
    <lineage>
        <taxon>Eukaryota</taxon>
        <taxon>Fungi</taxon>
        <taxon>Fungi incertae sedis</taxon>
        <taxon>Mucoromycota</taxon>
        <taxon>Glomeromycotina</taxon>
        <taxon>Glomeromycetes</taxon>
        <taxon>Glomerales</taxon>
        <taxon>Glomeraceae</taxon>
        <taxon>Funneliformis</taxon>
    </lineage>
</organism>
<evidence type="ECO:0000313" key="2">
    <source>
        <dbReference type="EMBL" id="CAI2168911.1"/>
    </source>
</evidence>
<dbReference type="InterPro" id="IPR001245">
    <property type="entry name" value="Ser-Thr/Tyr_kinase_cat_dom"/>
</dbReference>
<evidence type="ECO:0000259" key="1">
    <source>
        <dbReference type="PROSITE" id="PS50011"/>
    </source>
</evidence>
<feature type="domain" description="Protein kinase" evidence="1">
    <location>
        <begin position="1"/>
        <end position="258"/>
    </location>
</feature>
<dbReference type="Proteomes" id="UP001153678">
    <property type="component" value="Unassembled WGS sequence"/>
</dbReference>
<dbReference type="EMBL" id="CAMKVN010000531">
    <property type="protein sequence ID" value="CAI2168911.1"/>
    <property type="molecule type" value="Genomic_DNA"/>
</dbReference>
<dbReference type="GO" id="GO:0005737">
    <property type="term" value="C:cytoplasm"/>
    <property type="evidence" value="ECO:0007669"/>
    <property type="project" value="TreeGrafter"/>
</dbReference>
<proteinExistence type="predicted"/>
<keyword evidence="3" id="KW-1185">Reference proteome</keyword>
<dbReference type="InterPro" id="IPR050167">
    <property type="entry name" value="Ser_Thr_protein_kinase"/>
</dbReference>
<gene>
    <name evidence="2" type="ORF">FWILDA_LOCUS3818</name>
</gene>
<dbReference type="GO" id="GO:0004672">
    <property type="term" value="F:protein kinase activity"/>
    <property type="evidence" value="ECO:0007669"/>
    <property type="project" value="InterPro"/>
</dbReference>
<dbReference type="PROSITE" id="PS50011">
    <property type="entry name" value="PROTEIN_KINASE_DOM"/>
    <property type="match status" value="1"/>
</dbReference>
<dbReference type="GO" id="GO:0005524">
    <property type="term" value="F:ATP binding"/>
    <property type="evidence" value="ECO:0007669"/>
    <property type="project" value="InterPro"/>
</dbReference>
<dbReference type="GO" id="GO:0007165">
    <property type="term" value="P:signal transduction"/>
    <property type="evidence" value="ECO:0007669"/>
    <property type="project" value="TreeGrafter"/>
</dbReference>
<name>A0A9W4SGP4_9GLOM</name>
<comment type="caution">
    <text evidence="2">The sequence shown here is derived from an EMBL/GenBank/DDBJ whole genome shotgun (WGS) entry which is preliminary data.</text>
</comment>
<dbReference type="Pfam" id="PF07714">
    <property type="entry name" value="PK_Tyr_Ser-Thr"/>
    <property type="match status" value="1"/>
</dbReference>
<dbReference type="InterPro" id="IPR000719">
    <property type="entry name" value="Prot_kinase_dom"/>
</dbReference>
<dbReference type="Gene3D" id="1.10.510.10">
    <property type="entry name" value="Transferase(Phosphotransferase) domain 1"/>
    <property type="match status" value="1"/>
</dbReference>
<dbReference type="AlphaFoldDB" id="A0A9W4SGP4"/>
<dbReference type="InterPro" id="IPR011009">
    <property type="entry name" value="Kinase-like_dom_sf"/>
</dbReference>
<sequence>MSKAKCDEWLYELIGSTDNIITIIDKLFILLNKIQNEGRSFDETKHILNICISLSTRSTEYIFNWLNENQNESKYVLFLGIFYYYYTLNLDKNTSNKGFKCLIKTASYHPIAQLYLGIIHRDFHSGNILCKNEYDIVINDLGISKLSTESLNNDNKYYGIIPYIAPEIFQGQKYKKYSEASDIYSFSMIMWELMVGRRPFWDRDYNTSLIIDICDNIRPPIVTNAPEGYIKLMQECWQSDPKLRPTAEVIFSIIDKIILNEEKSESIYDSNYSGNVNDINTKKFKFNESYNNESDKNKYISNALEFDISESLY</sequence>
<dbReference type="OrthoDB" id="1668230at2759"/>
<dbReference type="PANTHER" id="PTHR23257">
    <property type="entry name" value="SERINE-THREONINE PROTEIN KINASE"/>
    <property type="match status" value="1"/>
</dbReference>
<dbReference type="SUPFAM" id="SSF56112">
    <property type="entry name" value="Protein kinase-like (PK-like)"/>
    <property type="match status" value="1"/>
</dbReference>
<evidence type="ECO:0000313" key="3">
    <source>
        <dbReference type="Proteomes" id="UP001153678"/>
    </source>
</evidence>
<accession>A0A9W4SGP4</accession>
<protein>
    <submittedName>
        <fullName evidence="2">11577_t:CDS:1</fullName>
    </submittedName>
</protein>
<reference evidence="2" key="1">
    <citation type="submission" date="2022-08" db="EMBL/GenBank/DDBJ databases">
        <authorList>
            <person name="Kallberg Y."/>
            <person name="Tangrot J."/>
            <person name="Rosling A."/>
        </authorList>
    </citation>
    <scope>NUCLEOTIDE SEQUENCE</scope>
    <source>
        <strain evidence="2">Wild A</strain>
    </source>
</reference>